<dbReference type="Gene3D" id="3.40.50.2300">
    <property type="match status" value="1"/>
</dbReference>
<feature type="modified residue" description="4-aspartylphosphate" evidence="6">
    <location>
        <position position="52"/>
    </location>
</feature>
<dbReference type="InterPro" id="IPR009057">
    <property type="entry name" value="Homeodomain-like_sf"/>
</dbReference>
<dbReference type="Gene3D" id="1.10.10.60">
    <property type="entry name" value="Homeodomain-like"/>
    <property type="match status" value="1"/>
</dbReference>
<dbReference type="PROSITE" id="PS00688">
    <property type="entry name" value="SIGMA54_INTERACT_3"/>
    <property type="match status" value="1"/>
</dbReference>
<feature type="compositionally biased region" description="Basic and acidic residues" evidence="7">
    <location>
        <begin position="420"/>
        <end position="453"/>
    </location>
</feature>
<dbReference type="InterPro" id="IPR001789">
    <property type="entry name" value="Sig_transdc_resp-reg_receiver"/>
</dbReference>
<dbReference type="Pfam" id="PF00158">
    <property type="entry name" value="Sigma54_activat"/>
    <property type="match status" value="1"/>
</dbReference>
<evidence type="ECO:0000259" key="8">
    <source>
        <dbReference type="PROSITE" id="PS50045"/>
    </source>
</evidence>
<dbReference type="SMART" id="SM00448">
    <property type="entry name" value="REC"/>
    <property type="match status" value="1"/>
</dbReference>
<feature type="region of interest" description="Disordered" evidence="7">
    <location>
        <begin position="420"/>
        <end position="474"/>
    </location>
</feature>
<dbReference type="CDD" id="cd00009">
    <property type="entry name" value="AAA"/>
    <property type="match status" value="1"/>
</dbReference>
<evidence type="ECO:0000256" key="3">
    <source>
        <dbReference type="ARBA" id="ARBA00023015"/>
    </source>
</evidence>
<keyword evidence="11" id="KW-1185">Reference proteome</keyword>
<keyword evidence="2" id="KW-0067">ATP-binding</keyword>
<dbReference type="GO" id="GO:0006355">
    <property type="term" value="P:regulation of DNA-templated transcription"/>
    <property type="evidence" value="ECO:0007669"/>
    <property type="project" value="InterPro"/>
</dbReference>
<dbReference type="AlphaFoldDB" id="D4ZG42"/>
<dbReference type="Pfam" id="PF00072">
    <property type="entry name" value="Response_reg"/>
    <property type="match status" value="1"/>
</dbReference>
<dbReference type="Gene3D" id="1.10.8.60">
    <property type="match status" value="1"/>
</dbReference>
<dbReference type="InterPro" id="IPR011006">
    <property type="entry name" value="CheY-like_superfamily"/>
</dbReference>
<dbReference type="InterPro" id="IPR003593">
    <property type="entry name" value="AAA+_ATPase"/>
</dbReference>
<evidence type="ECO:0000256" key="4">
    <source>
        <dbReference type="ARBA" id="ARBA00023125"/>
    </source>
</evidence>
<evidence type="ECO:0000256" key="7">
    <source>
        <dbReference type="SAM" id="MobiDB-lite"/>
    </source>
</evidence>
<dbReference type="Proteomes" id="UP000002350">
    <property type="component" value="Chromosome"/>
</dbReference>
<dbReference type="EMBL" id="AP011177">
    <property type="protein sequence ID" value="BAJ00641.1"/>
    <property type="molecule type" value="Genomic_DNA"/>
</dbReference>
<evidence type="ECO:0000313" key="10">
    <source>
        <dbReference type="EMBL" id="BAJ00641.1"/>
    </source>
</evidence>
<feature type="domain" description="Sigma-54 factor interaction" evidence="8">
    <location>
        <begin position="153"/>
        <end position="374"/>
    </location>
</feature>
<dbReference type="STRING" id="637905.SVI_0670"/>
<dbReference type="GO" id="GO:0043565">
    <property type="term" value="F:sequence-specific DNA binding"/>
    <property type="evidence" value="ECO:0007669"/>
    <property type="project" value="InterPro"/>
</dbReference>
<dbReference type="eggNOG" id="COG2204">
    <property type="taxonomic scope" value="Bacteria"/>
</dbReference>
<keyword evidence="1" id="KW-0547">Nucleotide-binding</keyword>
<gene>
    <name evidence="10" type="ordered locus">SVI_0670</name>
</gene>
<sequence length="518" mass="56974">MDTILIVDDNQAVCDALALMLELHGYKTHSCLSPEVALELVKIHDIALVIQDMNFTQDTTSGEEGKSLFYELRSLQPLLPIVLITAWTQLDIAVELVKEGAVDYMGKPWDDAKLLNSVSNLISLHTLSRENTQYQRAESQRMVAIKDADLCGIVFASGSMQRSVDLALQIARSDVSVLITGPNGAGKDKLADIIHANSPLKNKPFIKVNIGALPMDLLEAELFGAEAGAFTGANKTRIGRFEAADGGTLFLDEIGNLSLSGQIKLLRVLQTGEFERLGSHQTRKVKVRVLSATNAELALDIREGRFREDLFYRLNVIELELSPLNQRQDDILPLVSHFIGPNFSLNKQTQRALEAHAWPGNVRELENACKRAVILAPSKLLTPLDFGLSAEPVQDNPVSGPELKQELTLELKPVLKSELKQELASDSKPELKPVLKRELKPESAIDQKADTPRVPDSASDNAHSSASSSTRSSISVIDKTSIQAELHRHHGVIARVAKSLGLSRQALYRRMEKFGINK</sequence>
<proteinExistence type="predicted"/>
<evidence type="ECO:0000256" key="6">
    <source>
        <dbReference type="PROSITE-ProRule" id="PRU00169"/>
    </source>
</evidence>
<dbReference type="Pfam" id="PF25601">
    <property type="entry name" value="AAA_lid_14"/>
    <property type="match status" value="1"/>
</dbReference>
<feature type="domain" description="Response regulatory" evidence="9">
    <location>
        <begin position="3"/>
        <end position="122"/>
    </location>
</feature>
<dbReference type="InterPro" id="IPR002078">
    <property type="entry name" value="Sigma_54_int"/>
</dbReference>
<dbReference type="InterPro" id="IPR025944">
    <property type="entry name" value="Sigma_54_int_dom_CS"/>
</dbReference>
<protein>
    <submittedName>
        <fullName evidence="10">Sigma-54 dependent nitrogen response regulator</fullName>
    </submittedName>
</protein>
<keyword evidence="4" id="KW-0238">DNA-binding</keyword>
<dbReference type="InterPro" id="IPR002197">
    <property type="entry name" value="HTH_Fis"/>
</dbReference>
<keyword evidence="3" id="KW-0805">Transcription regulation</keyword>
<dbReference type="GO" id="GO:0000160">
    <property type="term" value="P:phosphorelay signal transduction system"/>
    <property type="evidence" value="ECO:0007669"/>
    <property type="project" value="InterPro"/>
</dbReference>
<dbReference type="InterPro" id="IPR025943">
    <property type="entry name" value="Sigma_54_int_dom_ATP-bd_2"/>
</dbReference>
<dbReference type="RefSeq" id="WP_013049954.1">
    <property type="nucleotide sequence ID" value="NC_014012.1"/>
</dbReference>
<dbReference type="PANTHER" id="PTHR32071">
    <property type="entry name" value="TRANSCRIPTIONAL REGULATORY PROTEIN"/>
    <property type="match status" value="1"/>
</dbReference>
<dbReference type="HOGENOM" id="CLU_000445_0_6_6"/>
<dbReference type="SMART" id="SM00382">
    <property type="entry name" value="AAA"/>
    <property type="match status" value="1"/>
</dbReference>
<dbReference type="FunFam" id="3.40.50.300:FF:000006">
    <property type="entry name" value="DNA-binding transcriptional regulator NtrC"/>
    <property type="match status" value="1"/>
</dbReference>
<dbReference type="PANTHER" id="PTHR32071:SF86">
    <property type="entry name" value="TWO COMPONENT SIGNAL TRANSDUCTION SYSTEM SIGMA54-DEPENDENT RESPONSE REGULATOR FIS FAMILY"/>
    <property type="match status" value="1"/>
</dbReference>
<organism evidence="10 11">
    <name type="scientific">Shewanella violacea (strain JCM 10179 / CIP 106290 / LMG 19151 / DSS12)</name>
    <dbReference type="NCBI Taxonomy" id="637905"/>
    <lineage>
        <taxon>Bacteria</taxon>
        <taxon>Pseudomonadati</taxon>
        <taxon>Pseudomonadota</taxon>
        <taxon>Gammaproteobacteria</taxon>
        <taxon>Alteromonadales</taxon>
        <taxon>Shewanellaceae</taxon>
        <taxon>Shewanella</taxon>
    </lineage>
</organism>
<reference evidence="11" key="1">
    <citation type="journal article" date="2010" name="Mol. Biosyst.">
        <title>Complete genome sequence and comparative analysis of Shewanella violacea, a psychrophilic and piezophilic bacterium from deep sea floor sediments.</title>
        <authorList>
            <person name="Aono E."/>
            <person name="Baba T."/>
            <person name="Ara T."/>
            <person name="Nishi T."/>
            <person name="Nakamichi T."/>
            <person name="Inamoto E."/>
            <person name="Toyonaga H."/>
            <person name="Hasegawa M."/>
            <person name="Takai Y."/>
            <person name="Okumura Y."/>
            <person name="Baba M."/>
            <person name="Tomita M."/>
            <person name="Kato C."/>
            <person name="Oshima T."/>
            <person name="Nakasone K."/>
            <person name="Mori H."/>
        </authorList>
    </citation>
    <scope>NUCLEOTIDE SEQUENCE [LARGE SCALE GENOMIC DNA]</scope>
    <source>
        <strain evidence="11">JCM 10179 / CIP 106290 / LMG 19151 / DSS12</strain>
    </source>
</reference>
<feature type="compositionally biased region" description="Low complexity" evidence="7">
    <location>
        <begin position="457"/>
        <end position="474"/>
    </location>
</feature>
<dbReference type="Pfam" id="PF02954">
    <property type="entry name" value="HTH_8"/>
    <property type="match status" value="1"/>
</dbReference>
<keyword evidence="6" id="KW-0597">Phosphoprotein</keyword>
<evidence type="ECO:0000259" key="9">
    <source>
        <dbReference type="PROSITE" id="PS50110"/>
    </source>
</evidence>
<dbReference type="InterPro" id="IPR058031">
    <property type="entry name" value="AAA_lid_NorR"/>
</dbReference>
<dbReference type="PRINTS" id="PR01590">
    <property type="entry name" value="HTHFIS"/>
</dbReference>
<evidence type="ECO:0000256" key="5">
    <source>
        <dbReference type="ARBA" id="ARBA00023163"/>
    </source>
</evidence>
<keyword evidence="5" id="KW-0804">Transcription</keyword>
<evidence type="ECO:0000313" key="11">
    <source>
        <dbReference type="Proteomes" id="UP000002350"/>
    </source>
</evidence>
<name>D4ZG42_SHEVD</name>
<dbReference type="PROSITE" id="PS50110">
    <property type="entry name" value="RESPONSE_REGULATORY"/>
    <property type="match status" value="1"/>
</dbReference>
<evidence type="ECO:0000256" key="2">
    <source>
        <dbReference type="ARBA" id="ARBA00022840"/>
    </source>
</evidence>
<dbReference type="SUPFAM" id="SSF52540">
    <property type="entry name" value="P-loop containing nucleoside triphosphate hydrolases"/>
    <property type="match status" value="1"/>
</dbReference>
<evidence type="ECO:0000256" key="1">
    <source>
        <dbReference type="ARBA" id="ARBA00022741"/>
    </source>
</evidence>
<dbReference type="KEGG" id="svo:SVI_0670"/>
<dbReference type="PROSITE" id="PS00676">
    <property type="entry name" value="SIGMA54_INTERACT_2"/>
    <property type="match status" value="1"/>
</dbReference>
<dbReference type="InterPro" id="IPR027417">
    <property type="entry name" value="P-loop_NTPase"/>
</dbReference>
<dbReference type="OrthoDB" id="9804019at2"/>
<dbReference type="Gene3D" id="3.40.50.300">
    <property type="entry name" value="P-loop containing nucleotide triphosphate hydrolases"/>
    <property type="match status" value="1"/>
</dbReference>
<accession>D4ZG42</accession>
<dbReference type="SUPFAM" id="SSF46689">
    <property type="entry name" value="Homeodomain-like"/>
    <property type="match status" value="1"/>
</dbReference>
<dbReference type="GO" id="GO:0005524">
    <property type="term" value="F:ATP binding"/>
    <property type="evidence" value="ECO:0007669"/>
    <property type="project" value="UniProtKB-KW"/>
</dbReference>
<dbReference type="SUPFAM" id="SSF52172">
    <property type="entry name" value="CheY-like"/>
    <property type="match status" value="1"/>
</dbReference>
<dbReference type="PROSITE" id="PS50045">
    <property type="entry name" value="SIGMA54_INTERACT_4"/>
    <property type="match status" value="1"/>
</dbReference>